<feature type="chain" id="PRO_5008266091" evidence="2">
    <location>
        <begin position="22"/>
        <end position="114"/>
    </location>
</feature>
<name>A0A194V257_CYTMA</name>
<evidence type="ECO:0000256" key="1">
    <source>
        <dbReference type="SAM" id="MobiDB-lite"/>
    </source>
</evidence>
<feature type="region of interest" description="Disordered" evidence="1">
    <location>
        <begin position="44"/>
        <end position="114"/>
    </location>
</feature>
<gene>
    <name evidence="3" type="ORF">VP1G_05313</name>
</gene>
<evidence type="ECO:0000256" key="2">
    <source>
        <dbReference type="SAM" id="SignalP"/>
    </source>
</evidence>
<sequence>MKSTFFISAFMATLLSSGVLAAPAPVQTGGVDLGRSGYNGVEVTARDDEAQSGRSGYNSVEVKARNDGTDGRSGYNSIEVTARDDGTDGRSGYNSVEARADGTSVETDGRSGYN</sequence>
<dbReference type="STRING" id="694573.A0A194V257"/>
<protein>
    <submittedName>
        <fullName evidence="3">Uncharacterized protein</fullName>
    </submittedName>
</protein>
<keyword evidence="4" id="KW-1185">Reference proteome</keyword>
<proteinExistence type="predicted"/>
<reference evidence="4" key="1">
    <citation type="submission" date="2014-12" db="EMBL/GenBank/DDBJ databases">
        <title>Genome Sequence of Valsa Canker Pathogens Uncovers a Specific Adaption of Colonization on Woody Bark.</title>
        <authorList>
            <person name="Yin Z."/>
            <person name="Liu H."/>
            <person name="Gao X."/>
            <person name="Li Z."/>
            <person name="Song N."/>
            <person name="Ke X."/>
            <person name="Dai Q."/>
            <person name="Wu Y."/>
            <person name="Sun Y."/>
            <person name="Xu J.-R."/>
            <person name="Kang Z.K."/>
            <person name="Wang L."/>
            <person name="Huang L."/>
        </authorList>
    </citation>
    <scope>NUCLEOTIDE SEQUENCE [LARGE SCALE GENOMIC DNA]</scope>
    <source>
        <strain evidence="4">SXYL134</strain>
    </source>
</reference>
<dbReference type="OrthoDB" id="4579788at2759"/>
<accession>A0A194V257</accession>
<keyword evidence="2" id="KW-0732">Signal</keyword>
<organism evidence="3 4">
    <name type="scientific">Cytospora mali</name>
    <name type="common">Apple Valsa canker fungus</name>
    <name type="synonym">Valsa mali</name>
    <dbReference type="NCBI Taxonomy" id="578113"/>
    <lineage>
        <taxon>Eukaryota</taxon>
        <taxon>Fungi</taxon>
        <taxon>Dikarya</taxon>
        <taxon>Ascomycota</taxon>
        <taxon>Pezizomycotina</taxon>
        <taxon>Sordariomycetes</taxon>
        <taxon>Sordariomycetidae</taxon>
        <taxon>Diaporthales</taxon>
        <taxon>Cytosporaceae</taxon>
        <taxon>Cytospora</taxon>
    </lineage>
</organism>
<evidence type="ECO:0000313" key="3">
    <source>
        <dbReference type="EMBL" id="KUI57989.1"/>
    </source>
</evidence>
<evidence type="ECO:0000313" key="4">
    <source>
        <dbReference type="Proteomes" id="UP000078576"/>
    </source>
</evidence>
<feature type="signal peptide" evidence="2">
    <location>
        <begin position="1"/>
        <end position="21"/>
    </location>
</feature>
<dbReference type="AlphaFoldDB" id="A0A194V257"/>
<dbReference type="EMBL" id="KN714707">
    <property type="protein sequence ID" value="KUI57989.1"/>
    <property type="molecule type" value="Genomic_DNA"/>
</dbReference>
<dbReference type="Proteomes" id="UP000078576">
    <property type="component" value="Unassembled WGS sequence"/>
</dbReference>